<organism evidence="5 6">
    <name type="scientific">Roseomonas nitratireducens</name>
    <dbReference type="NCBI Taxonomy" id="2820810"/>
    <lineage>
        <taxon>Bacteria</taxon>
        <taxon>Pseudomonadati</taxon>
        <taxon>Pseudomonadota</taxon>
        <taxon>Alphaproteobacteria</taxon>
        <taxon>Acetobacterales</taxon>
        <taxon>Roseomonadaceae</taxon>
        <taxon>Roseomonas</taxon>
    </lineage>
</organism>
<dbReference type="PANTHER" id="PTHR11903:SF39">
    <property type="entry name" value="PROSTAGLANDIN G_H SYNTHASE 2-LIKE"/>
    <property type="match status" value="1"/>
</dbReference>
<evidence type="ECO:0000256" key="1">
    <source>
        <dbReference type="ARBA" id="ARBA00022723"/>
    </source>
</evidence>
<evidence type="ECO:0000256" key="2">
    <source>
        <dbReference type="ARBA" id="ARBA00022964"/>
    </source>
</evidence>
<evidence type="ECO:0000313" key="6">
    <source>
        <dbReference type="Proteomes" id="UP000680815"/>
    </source>
</evidence>
<dbReference type="Proteomes" id="UP000680815">
    <property type="component" value="Unassembled WGS sequence"/>
</dbReference>
<dbReference type="InterPro" id="IPR010255">
    <property type="entry name" value="Haem_peroxidase_sf"/>
</dbReference>
<dbReference type="InterPro" id="IPR037120">
    <property type="entry name" value="Haem_peroxidase_sf_animal"/>
</dbReference>
<keyword evidence="4" id="KW-0408">Iron</keyword>
<dbReference type="InterPro" id="IPR050783">
    <property type="entry name" value="Oxylipin_biosynth_metab"/>
</dbReference>
<dbReference type="Gene3D" id="1.10.640.10">
    <property type="entry name" value="Haem peroxidase domain superfamily, animal type"/>
    <property type="match status" value="1"/>
</dbReference>
<keyword evidence="1" id="KW-0479">Metal-binding</keyword>
<evidence type="ECO:0000256" key="4">
    <source>
        <dbReference type="ARBA" id="ARBA00023004"/>
    </source>
</evidence>
<dbReference type="Pfam" id="PF03098">
    <property type="entry name" value="An_peroxidase"/>
    <property type="match status" value="1"/>
</dbReference>
<gene>
    <name evidence="5" type="ORF">J5Y09_11540</name>
</gene>
<evidence type="ECO:0000313" key="5">
    <source>
        <dbReference type="EMBL" id="MBP0464540.1"/>
    </source>
</evidence>
<reference evidence="5 6" key="1">
    <citation type="submission" date="2021-03" db="EMBL/GenBank/DDBJ databases">
        <authorList>
            <person name="So Y."/>
        </authorList>
    </citation>
    <scope>NUCLEOTIDE SEQUENCE [LARGE SCALE GENOMIC DNA]</scope>
    <source>
        <strain evidence="5 6">PWR1</strain>
    </source>
</reference>
<name>A0ABS4AT33_9PROT</name>
<dbReference type="PANTHER" id="PTHR11903">
    <property type="entry name" value="PROSTAGLANDIN G/H SYNTHASE"/>
    <property type="match status" value="1"/>
</dbReference>
<sequence length="522" mass="58573">MFDLLPAWALKALVRLTEIFPGFHRLVNRIAINRSVGVTRTRPHPWSTVHDYVSWDSLTDMRYSARHLPARNIPGQPETARVADLFRRPAGGQRLSAKSTCLFPAFAQYLTDGFIRTRMPNSSAGESEEIRLQNTSNHQIDLSPLYGRTREQTRALRLMSEAKGERGRLKSQVLAGEEWAPFLYDGPAIRAEFAVLDPPLGRDKIEAAPALRDRIFAFGGDRANSVPQVSMMNTLFLREHNRIAGMIERAHPDWDDERVFQTARNVVIVMFIKLVVEEYINHISPVPIRLMADPRVAWRAPWNRPNWITTEFSLLYRWHSLMPDEIRWGTRTVPIHATFFDNAPLLEGGLARGFADMSAQATGVLGPRNTADALLGIEESSIRQGRLARLDTYAAYRALVGLKPPRRFEDISTDPDVLRILRGLYPSPDLVEFYPGLFAEDPTPNTPLPPLIRTMVAVDAFSQALTNPLLSEHVWRAETFTAEGMAAIEGTATLADLVARNAPGGAGGARIAMTQEGWEHSW</sequence>
<dbReference type="PRINTS" id="PR00457">
    <property type="entry name" value="ANPEROXIDASE"/>
</dbReference>
<keyword evidence="3" id="KW-0560">Oxidoreductase</keyword>
<dbReference type="InterPro" id="IPR019791">
    <property type="entry name" value="Haem_peroxidase_animal"/>
</dbReference>
<protein>
    <recommendedName>
        <fullName evidence="7">Heme peroxidase</fullName>
    </recommendedName>
</protein>
<dbReference type="PROSITE" id="PS50292">
    <property type="entry name" value="PEROXIDASE_3"/>
    <property type="match status" value="1"/>
</dbReference>
<comment type="caution">
    <text evidence="5">The sequence shown here is derived from an EMBL/GenBank/DDBJ whole genome shotgun (WGS) entry which is preliminary data.</text>
</comment>
<evidence type="ECO:0000256" key="3">
    <source>
        <dbReference type="ARBA" id="ARBA00023002"/>
    </source>
</evidence>
<accession>A0ABS4AT33</accession>
<dbReference type="SUPFAM" id="SSF48113">
    <property type="entry name" value="Heme-dependent peroxidases"/>
    <property type="match status" value="1"/>
</dbReference>
<evidence type="ECO:0008006" key="7">
    <source>
        <dbReference type="Google" id="ProtNLM"/>
    </source>
</evidence>
<dbReference type="RefSeq" id="WP_209351931.1">
    <property type="nucleotide sequence ID" value="NZ_JAGIYZ010000010.1"/>
</dbReference>
<proteinExistence type="predicted"/>
<keyword evidence="2" id="KW-0223">Dioxygenase</keyword>
<keyword evidence="6" id="KW-1185">Reference proteome</keyword>
<dbReference type="EMBL" id="JAGIYZ010000010">
    <property type="protein sequence ID" value="MBP0464540.1"/>
    <property type="molecule type" value="Genomic_DNA"/>
</dbReference>